<dbReference type="PANTHER" id="PTHR22730">
    <property type="entry name" value="PROMININ PROM PROTEIN"/>
    <property type="match status" value="1"/>
</dbReference>
<evidence type="ECO:0000256" key="6">
    <source>
        <dbReference type="ARBA" id="ARBA00023180"/>
    </source>
</evidence>
<dbReference type="InterPro" id="IPR008795">
    <property type="entry name" value="Prominin"/>
</dbReference>
<keyword evidence="4 8" id="KW-1133">Transmembrane helix</keyword>
<sequence>MKFLLLLTVLVLVEAGDDDTADVIKKRMKLIGGIQNYGRQNGAVKLEQAPEENDIDYTEPKLNTNYTADAKFNPLGMGHLYYVTKVFLNMLEGDNVYPDELTDISNLTLDTVQKKLPEWLNMYREVVAVCAVGIVFIVIMPIAALLFCCCRCGGRCGAGKKQEKQRDPCKRVMIATTLSGVAVIMLFGVVCAFVTNEHLTVGIDKLVPNTKSAVRDSVLYLNNTNVEIGYLLVENFKQLKENINNNFGNAGDLVKNQLASASRAVALSNLTAIVNGMEIVKQDLAGIRETTLKLQTSTLSLNDDLDVLRQELLGQLRNCITEPACRHLIQQHHITELRVAQNFSELPDITQTFATISNLLGDNNAIDSIQRKVLDGQKNFDNIKYQISRVVQDLRPDVNEKIEKIEHRLEECRDDFGGALERTQKMLEQLSSDYLDHPDEYVKLYSPYRYYLGLGVSAALLLILLCLTLGLLCGICGKRPEEMYSEDTDCCNTIAGGKFLMLAVWLSFLLGSVLMLITFSHFLVGIILDMGVCKPLNAPTTNKLFKVVDSYVNTSVIYNGKDVDYRLSQIINECHRNESIYKTLKLDIFYDIDKLQEELDKNNFEDQIKRLRNRFNVRTDDVVLLDPEAKVKLINLARSPLNDIQFDKYAELLSLQVTKINLTQLSSELFTNADKLPPHSSGGHDLSNIKKFLRTKARYLRILQNTTVAEIQNEINVLKSNVSNLKEHLKFNHTSLHDAIVMLLNETENAQLYLRKNGSAEMRALIQDHLNENLKKLENYVHRVIEKIKTDIGRCGPMSNVFNATKVAVCNRVLDPFNGFWASVGWSVLLFIPAIILSTKLSALYTKSEAYGPPGMYGENEYLYDAYADRDNMPLAMAQRVGKKKSRHRNYHESYDNSGNGSYLQDYSVHLGRTDRSSGDTDVRYNDMAPKHWNDSRGSGNGPPRYHHPPSMEYERPPPYYFPGPGERS</sequence>
<dbReference type="GO" id="GO:0016020">
    <property type="term" value="C:membrane"/>
    <property type="evidence" value="ECO:0007669"/>
    <property type="project" value="UniProtKB-SubCell"/>
</dbReference>
<feature type="transmembrane region" description="Helical" evidence="8">
    <location>
        <begin position="171"/>
        <end position="195"/>
    </location>
</feature>
<comment type="caution">
    <text evidence="10">The sequence shown here is derived from an EMBL/GenBank/DDBJ whole genome shotgun (WGS) entry which is preliminary data.</text>
</comment>
<name>A0AAW2IBE1_9NEOP</name>
<comment type="subcellular location">
    <subcellularLocation>
        <location evidence="1">Membrane</location>
        <topology evidence="1">Multi-pass membrane protein</topology>
    </subcellularLocation>
</comment>
<dbReference type="Pfam" id="PF05478">
    <property type="entry name" value="Prominin"/>
    <property type="match status" value="1"/>
</dbReference>
<dbReference type="PANTHER" id="PTHR22730:SF1">
    <property type="entry name" value="PROMININ-LIKE PROTEIN"/>
    <property type="match status" value="1"/>
</dbReference>
<keyword evidence="5 8" id="KW-0472">Membrane</keyword>
<feature type="chain" id="PRO_5043822692" description="Prominin-like protein" evidence="9">
    <location>
        <begin position="16"/>
        <end position="969"/>
    </location>
</feature>
<evidence type="ECO:0000256" key="8">
    <source>
        <dbReference type="SAM" id="Phobius"/>
    </source>
</evidence>
<keyword evidence="3 8" id="KW-0812">Transmembrane</keyword>
<comment type="similarity">
    <text evidence="2">Belongs to the prominin family.</text>
</comment>
<accession>A0AAW2IBE1</accession>
<keyword evidence="6" id="KW-0325">Glycoprotein</keyword>
<evidence type="ECO:0000256" key="1">
    <source>
        <dbReference type="ARBA" id="ARBA00004141"/>
    </source>
</evidence>
<feature type="compositionally biased region" description="Basic and acidic residues" evidence="7">
    <location>
        <begin position="912"/>
        <end position="935"/>
    </location>
</feature>
<evidence type="ECO:0000313" key="10">
    <source>
        <dbReference type="EMBL" id="KAL0278785.1"/>
    </source>
</evidence>
<evidence type="ECO:0000256" key="4">
    <source>
        <dbReference type="ARBA" id="ARBA00022989"/>
    </source>
</evidence>
<feature type="transmembrane region" description="Helical" evidence="8">
    <location>
        <begin position="126"/>
        <end position="150"/>
    </location>
</feature>
<dbReference type="AlphaFoldDB" id="A0AAW2IBE1"/>
<evidence type="ECO:0000256" key="5">
    <source>
        <dbReference type="ARBA" id="ARBA00023136"/>
    </source>
</evidence>
<proteinExistence type="inferred from homology"/>
<dbReference type="EMBL" id="JARGDH010000001">
    <property type="protein sequence ID" value="KAL0278785.1"/>
    <property type="molecule type" value="Genomic_DNA"/>
</dbReference>
<evidence type="ECO:0000256" key="3">
    <source>
        <dbReference type="ARBA" id="ARBA00022692"/>
    </source>
</evidence>
<protein>
    <recommendedName>
        <fullName evidence="11">Prominin-like protein</fullName>
    </recommendedName>
</protein>
<reference evidence="10" key="1">
    <citation type="journal article" date="2024" name="Gigascience">
        <title>Chromosome-level genome of the poultry shaft louse Menopon gallinae provides insight into the host-switching and adaptive evolution of parasitic lice.</title>
        <authorList>
            <person name="Xu Y."/>
            <person name="Ma L."/>
            <person name="Liu S."/>
            <person name="Liang Y."/>
            <person name="Liu Q."/>
            <person name="He Z."/>
            <person name="Tian L."/>
            <person name="Duan Y."/>
            <person name="Cai W."/>
            <person name="Li H."/>
            <person name="Song F."/>
        </authorList>
    </citation>
    <scope>NUCLEOTIDE SEQUENCE</scope>
    <source>
        <strain evidence="10">Cailab_2023a</strain>
    </source>
</reference>
<feature type="transmembrane region" description="Helical" evidence="8">
    <location>
        <begin position="502"/>
        <end position="528"/>
    </location>
</feature>
<evidence type="ECO:0000256" key="7">
    <source>
        <dbReference type="SAM" id="MobiDB-lite"/>
    </source>
</evidence>
<evidence type="ECO:0008006" key="11">
    <source>
        <dbReference type="Google" id="ProtNLM"/>
    </source>
</evidence>
<keyword evidence="9" id="KW-0732">Signal</keyword>
<gene>
    <name evidence="10" type="ORF">PYX00_000496</name>
</gene>
<organism evidence="10">
    <name type="scientific">Menopon gallinae</name>
    <name type="common">poultry shaft louse</name>
    <dbReference type="NCBI Taxonomy" id="328185"/>
    <lineage>
        <taxon>Eukaryota</taxon>
        <taxon>Metazoa</taxon>
        <taxon>Ecdysozoa</taxon>
        <taxon>Arthropoda</taxon>
        <taxon>Hexapoda</taxon>
        <taxon>Insecta</taxon>
        <taxon>Pterygota</taxon>
        <taxon>Neoptera</taxon>
        <taxon>Paraneoptera</taxon>
        <taxon>Psocodea</taxon>
        <taxon>Troctomorpha</taxon>
        <taxon>Phthiraptera</taxon>
        <taxon>Amblycera</taxon>
        <taxon>Menoponidae</taxon>
        <taxon>Menopon</taxon>
    </lineage>
</organism>
<evidence type="ECO:0000256" key="2">
    <source>
        <dbReference type="ARBA" id="ARBA00006058"/>
    </source>
</evidence>
<feature type="region of interest" description="Disordered" evidence="7">
    <location>
        <begin position="912"/>
        <end position="969"/>
    </location>
</feature>
<evidence type="ECO:0000256" key="9">
    <source>
        <dbReference type="SAM" id="SignalP"/>
    </source>
</evidence>
<feature type="signal peptide" evidence="9">
    <location>
        <begin position="1"/>
        <end position="15"/>
    </location>
</feature>
<feature type="transmembrane region" description="Helical" evidence="8">
    <location>
        <begin position="450"/>
        <end position="475"/>
    </location>
</feature>